<accession>A0A915HYP4</accession>
<reference evidence="2" key="1">
    <citation type="submission" date="2022-11" db="UniProtKB">
        <authorList>
            <consortium name="WormBaseParasite"/>
        </authorList>
    </citation>
    <scope>IDENTIFICATION</scope>
</reference>
<evidence type="ECO:0000313" key="1">
    <source>
        <dbReference type="Proteomes" id="UP000887565"/>
    </source>
</evidence>
<dbReference type="AlphaFoldDB" id="A0A915HYP4"/>
<sequence>MDYSFSLAKFLPCDKFVVNNINKTSRQKTTNDGNLVAEKALIVAKVTPQWLWSEDKDRKFRNMIRMENDNKYDIESNAKSQTPDGKINKALRIKL</sequence>
<proteinExistence type="predicted"/>
<organism evidence="1 2">
    <name type="scientific">Romanomermis culicivorax</name>
    <name type="common">Nematode worm</name>
    <dbReference type="NCBI Taxonomy" id="13658"/>
    <lineage>
        <taxon>Eukaryota</taxon>
        <taxon>Metazoa</taxon>
        <taxon>Ecdysozoa</taxon>
        <taxon>Nematoda</taxon>
        <taxon>Enoplea</taxon>
        <taxon>Dorylaimia</taxon>
        <taxon>Mermithida</taxon>
        <taxon>Mermithoidea</taxon>
        <taxon>Mermithidae</taxon>
        <taxon>Romanomermis</taxon>
    </lineage>
</organism>
<dbReference type="WBParaSite" id="nRc.2.0.1.t06692-RA">
    <property type="protein sequence ID" value="nRc.2.0.1.t06692-RA"/>
    <property type="gene ID" value="nRc.2.0.1.g06692"/>
</dbReference>
<protein>
    <submittedName>
        <fullName evidence="2">Uncharacterized protein</fullName>
    </submittedName>
</protein>
<keyword evidence="1" id="KW-1185">Reference proteome</keyword>
<name>A0A915HYP4_ROMCU</name>
<dbReference type="Proteomes" id="UP000887565">
    <property type="component" value="Unplaced"/>
</dbReference>
<evidence type="ECO:0000313" key="2">
    <source>
        <dbReference type="WBParaSite" id="nRc.2.0.1.t06692-RA"/>
    </source>
</evidence>